<feature type="domain" description="Polymerase/histidinol phosphatase N-terminal" evidence="1">
    <location>
        <begin position="6"/>
        <end position="78"/>
    </location>
</feature>
<dbReference type="InterPro" id="IPR003141">
    <property type="entry name" value="Pol/His_phosphatase_N"/>
</dbReference>
<dbReference type="PANTHER" id="PTHR42924:SF3">
    <property type="entry name" value="POLYMERASE_HISTIDINOL PHOSPHATASE N-TERMINAL DOMAIN-CONTAINING PROTEIN"/>
    <property type="match status" value="1"/>
</dbReference>
<comment type="caution">
    <text evidence="2">The sequence shown here is derived from an EMBL/GenBank/DDBJ whole genome shotgun (WGS) entry which is preliminary data.</text>
</comment>
<accession>A0A1F7RMT6</accession>
<dbReference type="SUPFAM" id="SSF89550">
    <property type="entry name" value="PHP domain-like"/>
    <property type="match status" value="1"/>
</dbReference>
<sequence length="253" mass="29111">MKRFKGIIHVHSNYSHDGQHSLEEIVQFGTRCGYNFIGMSEHSDTLNEEKMTEYVKECQKVSSSHCLIIPGIEFTCENNLHIVGLGVQHYTEAKNPFKVTEFIQKQGGLAIIAHPTRYNYQIRADLAIMVDGIEIWNSVYDGRFVPNDKSLNLVKEIKTNNKTILAFGGQDLHRINGNCKVETTLSCDKLNNFAILQALKEGKFTISNHYFWLDSKCDISSLKIAKICMARQLYYLIKWIRDNIRYPKNKNQT</sequence>
<dbReference type="GO" id="GO:0035312">
    <property type="term" value="F:5'-3' DNA exonuclease activity"/>
    <property type="evidence" value="ECO:0007669"/>
    <property type="project" value="TreeGrafter"/>
</dbReference>
<name>A0A1F7RMT6_9BACT</name>
<organism evidence="2 3">
    <name type="scientific">Candidatus Schekmanbacteria bacterium RBG_16_38_10</name>
    <dbReference type="NCBI Taxonomy" id="1817879"/>
    <lineage>
        <taxon>Bacteria</taxon>
        <taxon>Candidatus Schekmaniibacteriota</taxon>
    </lineage>
</organism>
<dbReference type="InterPro" id="IPR004013">
    <property type="entry name" value="PHP_dom"/>
</dbReference>
<dbReference type="GO" id="GO:0004534">
    <property type="term" value="F:5'-3' RNA exonuclease activity"/>
    <property type="evidence" value="ECO:0007669"/>
    <property type="project" value="TreeGrafter"/>
</dbReference>
<evidence type="ECO:0000259" key="1">
    <source>
        <dbReference type="SMART" id="SM00481"/>
    </source>
</evidence>
<evidence type="ECO:0000313" key="3">
    <source>
        <dbReference type="Proteomes" id="UP000178797"/>
    </source>
</evidence>
<dbReference type="Pfam" id="PF02811">
    <property type="entry name" value="PHP"/>
    <property type="match status" value="1"/>
</dbReference>
<evidence type="ECO:0000313" key="2">
    <source>
        <dbReference type="EMBL" id="OGL42882.1"/>
    </source>
</evidence>
<gene>
    <name evidence="2" type="ORF">A2W05_08860</name>
</gene>
<dbReference type="PANTHER" id="PTHR42924">
    <property type="entry name" value="EXONUCLEASE"/>
    <property type="match status" value="1"/>
</dbReference>
<dbReference type="AlphaFoldDB" id="A0A1F7RMT6"/>
<dbReference type="Gene3D" id="3.20.20.140">
    <property type="entry name" value="Metal-dependent hydrolases"/>
    <property type="match status" value="1"/>
</dbReference>
<proteinExistence type="predicted"/>
<dbReference type="Proteomes" id="UP000178797">
    <property type="component" value="Unassembled WGS sequence"/>
</dbReference>
<dbReference type="SMART" id="SM00481">
    <property type="entry name" value="POLIIIAc"/>
    <property type="match status" value="1"/>
</dbReference>
<protein>
    <recommendedName>
        <fullName evidence="1">Polymerase/histidinol phosphatase N-terminal domain-containing protein</fullName>
    </recommendedName>
</protein>
<dbReference type="EMBL" id="MGDE01000251">
    <property type="protein sequence ID" value="OGL42882.1"/>
    <property type="molecule type" value="Genomic_DNA"/>
</dbReference>
<reference evidence="2 3" key="1">
    <citation type="journal article" date="2016" name="Nat. Commun.">
        <title>Thousands of microbial genomes shed light on interconnected biogeochemical processes in an aquifer system.</title>
        <authorList>
            <person name="Anantharaman K."/>
            <person name="Brown C.T."/>
            <person name="Hug L.A."/>
            <person name="Sharon I."/>
            <person name="Castelle C.J."/>
            <person name="Probst A.J."/>
            <person name="Thomas B.C."/>
            <person name="Singh A."/>
            <person name="Wilkins M.J."/>
            <person name="Karaoz U."/>
            <person name="Brodie E.L."/>
            <person name="Williams K.H."/>
            <person name="Hubbard S.S."/>
            <person name="Banfield J.F."/>
        </authorList>
    </citation>
    <scope>NUCLEOTIDE SEQUENCE [LARGE SCALE GENOMIC DNA]</scope>
</reference>
<dbReference type="InterPro" id="IPR016195">
    <property type="entry name" value="Pol/histidinol_Pase-like"/>
</dbReference>
<dbReference type="InterPro" id="IPR052018">
    <property type="entry name" value="PHP_domain"/>
</dbReference>